<dbReference type="CDD" id="cd07313">
    <property type="entry name" value="terB_like_2"/>
    <property type="match status" value="1"/>
</dbReference>
<sequence length="158" mass="17255">MLNHILDWARGGDARPALQDGTLRRAVAALLMEAARVDDALDEPERERIQALLAWRFRLGPFEAAQLGTDAERASDGAVSWHALTHTIREHCDEPARIRIVEMLWDVILADGKVDGLEANLMRRVAALLFVSDADSGAARRRVLARNGAAAAANGDPE</sequence>
<comment type="caution">
    <text evidence="2">The sequence shown here is derived from an EMBL/GenBank/DDBJ whole genome shotgun (WGS) entry which is preliminary data.</text>
</comment>
<dbReference type="AlphaFoldDB" id="A0A952KI66"/>
<dbReference type="Pfam" id="PF05099">
    <property type="entry name" value="TerB"/>
    <property type="match status" value="1"/>
</dbReference>
<reference evidence="2" key="1">
    <citation type="submission" date="2020-06" db="EMBL/GenBank/DDBJ databases">
        <title>Stable isotope informed genome-resolved metagenomics uncovers potential trophic interactions in rhizosphere soil.</title>
        <authorList>
            <person name="Starr E.P."/>
            <person name="Shi S."/>
            <person name="Blazewicz S.J."/>
            <person name="Koch B.J."/>
            <person name="Probst A.J."/>
            <person name="Hungate B.A."/>
            <person name="Pett-Ridge J."/>
            <person name="Firestone M.K."/>
            <person name="Banfield J.F."/>
        </authorList>
    </citation>
    <scope>NUCLEOTIDE SEQUENCE</scope>
    <source>
        <strain evidence="2">YM_69_17</strain>
    </source>
</reference>
<protein>
    <submittedName>
        <fullName evidence="2">TerB family tellurite resistance protein</fullName>
    </submittedName>
</protein>
<dbReference type="InterPro" id="IPR007791">
    <property type="entry name" value="DjlA_N"/>
</dbReference>
<evidence type="ECO:0000313" key="2">
    <source>
        <dbReference type="EMBL" id="MBW8726441.1"/>
    </source>
</evidence>
<accession>A0A952KI66</accession>
<dbReference type="SUPFAM" id="SSF158682">
    <property type="entry name" value="TerB-like"/>
    <property type="match status" value="1"/>
</dbReference>
<evidence type="ECO:0000313" key="3">
    <source>
        <dbReference type="Proteomes" id="UP000700706"/>
    </source>
</evidence>
<name>A0A952KI66_9PROT</name>
<evidence type="ECO:0000259" key="1">
    <source>
        <dbReference type="Pfam" id="PF05099"/>
    </source>
</evidence>
<dbReference type="EMBL" id="JAEKLZ010000216">
    <property type="protein sequence ID" value="MBW8726441.1"/>
    <property type="molecule type" value="Genomic_DNA"/>
</dbReference>
<dbReference type="Proteomes" id="UP000700706">
    <property type="component" value="Unassembled WGS sequence"/>
</dbReference>
<organism evidence="2 3">
    <name type="scientific">Inquilinus limosus</name>
    <dbReference type="NCBI Taxonomy" id="171674"/>
    <lineage>
        <taxon>Bacteria</taxon>
        <taxon>Pseudomonadati</taxon>
        <taxon>Pseudomonadota</taxon>
        <taxon>Alphaproteobacteria</taxon>
        <taxon>Rhodospirillales</taxon>
        <taxon>Rhodospirillaceae</taxon>
        <taxon>Inquilinus</taxon>
    </lineage>
</organism>
<gene>
    <name evidence="2" type="ORF">JF625_14960</name>
</gene>
<feature type="domain" description="Co-chaperone DjlA N-terminal" evidence="1">
    <location>
        <begin position="25"/>
        <end position="140"/>
    </location>
</feature>
<dbReference type="InterPro" id="IPR029024">
    <property type="entry name" value="TerB-like"/>
</dbReference>
<dbReference type="Gene3D" id="1.10.3680.10">
    <property type="entry name" value="TerB-like"/>
    <property type="match status" value="1"/>
</dbReference>
<proteinExistence type="predicted"/>